<protein>
    <submittedName>
        <fullName evidence="2">Uncharacterized protein</fullName>
    </submittedName>
</protein>
<feature type="region of interest" description="Disordered" evidence="1">
    <location>
        <begin position="48"/>
        <end position="116"/>
    </location>
</feature>
<proteinExistence type="predicted"/>
<accession>A0A4Z2FDM3</accession>
<reference evidence="2 3" key="1">
    <citation type="submission" date="2019-03" db="EMBL/GenBank/DDBJ databases">
        <title>First draft genome of Liparis tanakae, snailfish: a comprehensive survey of snailfish specific genes.</title>
        <authorList>
            <person name="Kim W."/>
            <person name="Song I."/>
            <person name="Jeong J.-H."/>
            <person name="Kim D."/>
            <person name="Kim S."/>
            <person name="Ryu S."/>
            <person name="Song J.Y."/>
            <person name="Lee S.K."/>
        </authorList>
    </citation>
    <scope>NUCLEOTIDE SEQUENCE [LARGE SCALE GENOMIC DNA]</scope>
    <source>
        <tissue evidence="2">Muscle</tissue>
    </source>
</reference>
<keyword evidence="3" id="KW-1185">Reference proteome</keyword>
<name>A0A4Z2FDM3_9TELE</name>
<evidence type="ECO:0000313" key="3">
    <source>
        <dbReference type="Proteomes" id="UP000314294"/>
    </source>
</evidence>
<gene>
    <name evidence="2" type="ORF">EYF80_050835</name>
</gene>
<dbReference type="AlphaFoldDB" id="A0A4Z2FDM3"/>
<evidence type="ECO:0000256" key="1">
    <source>
        <dbReference type="SAM" id="MobiDB-lite"/>
    </source>
</evidence>
<feature type="compositionally biased region" description="Basic and acidic residues" evidence="1">
    <location>
        <begin position="103"/>
        <end position="116"/>
    </location>
</feature>
<organism evidence="2 3">
    <name type="scientific">Liparis tanakae</name>
    <name type="common">Tanaka's snailfish</name>
    <dbReference type="NCBI Taxonomy" id="230148"/>
    <lineage>
        <taxon>Eukaryota</taxon>
        <taxon>Metazoa</taxon>
        <taxon>Chordata</taxon>
        <taxon>Craniata</taxon>
        <taxon>Vertebrata</taxon>
        <taxon>Euteleostomi</taxon>
        <taxon>Actinopterygii</taxon>
        <taxon>Neopterygii</taxon>
        <taxon>Teleostei</taxon>
        <taxon>Neoteleostei</taxon>
        <taxon>Acanthomorphata</taxon>
        <taxon>Eupercaria</taxon>
        <taxon>Perciformes</taxon>
        <taxon>Cottioidei</taxon>
        <taxon>Cottales</taxon>
        <taxon>Liparidae</taxon>
        <taxon>Liparis</taxon>
    </lineage>
</organism>
<feature type="compositionally biased region" description="Acidic residues" evidence="1">
    <location>
        <begin position="67"/>
        <end position="92"/>
    </location>
</feature>
<comment type="caution">
    <text evidence="2">The sequence shown here is derived from an EMBL/GenBank/DDBJ whole genome shotgun (WGS) entry which is preliminary data.</text>
</comment>
<feature type="compositionally biased region" description="Basic and acidic residues" evidence="1">
    <location>
        <begin position="51"/>
        <end position="60"/>
    </location>
</feature>
<feature type="region of interest" description="Disordered" evidence="1">
    <location>
        <begin position="1"/>
        <end position="31"/>
    </location>
</feature>
<sequence>MEGEPSRGTMRLKLDTMTGTGSAITSTPLSEQMEPKIFPAMVLGTISPYLWRDKVTGSEGKRRRREEEEEEGEEDEEGEEEEEEEGEEEEEEVKLSGSLTQSQRRDGGWKEEERRRRGQEIKIWIRL</sequence>
<feature type="compositionally biased region" description="Polar residues" evidence="1">
    <location>
        <begin position="17"/>
        <end position="30"/>
    </location>
</feature>
<dbReference type="OrthoDB" id="8978520at2759"/>
<dbReference type="Proteomes" id="UP000314294">
    <property type="component" value="Unassembled WGS sequence"/>
</dbReference>
<evidence type="ECO:0000313" key="2">
    <source>
        <dbReference type="EMBL" id="TNN38985.1"/>
    </source>
</evidence>
<dbReference type="EMBL" id="SRLO01001319">
    <property type="protein sequence ID" value="TNN38985.1"/>
    <property type="molecule type" value="Genomic_DNA"/>
</dbReference>